<dbReference type="InterPro" id="IPR027417">
    <property type="entry name" value="P-loop_NTPase"/>
</dbReference>
<dbReference type="AlphaFoldDB" id="A4C072"/>
<feature type="binding site" evidence="5">
    <location>
        <begin position="10"/>
        <end position="15"/>
    </location>
    <ligand>
        <name>ATP</name>
        <dbReference type="ChEBI" id="CHEBI:30616"/>
    </ligand>
</feature>
<dbReference type="PROSITE" id="PS51219">
    <property type="entry name" value="DPCK"/>
    <property type="match status" value="1"/>
</dbReference>
<dbReference type="STRING" id="313594.PI23P_09315"/>
<dbReference type="InterPro" id="IPR001977">
    <property type="entry name" value="Depp_CoAkinase"/>
</dbReference>
<comment type="similarity">
    <text evidence="1 5">Belongs to the CoaE family.</text>
</comment>
<dbReference type="EMBL" id="AAOG01000002">
    <property type="protein sequence ID" value="EAR12815.1"/>
    <property type="molecule type" value="Genomic_DNA"/>
</dbReference>
<proteinExistence type="inferred from homology"/>
<keyword evidence="5 7" id="KW-0418">Kinase</keyword>
<dbReference type="CDD" id="cd02022">
    <property type="entry name" value="DPCK"/>
    <property type="match status" value="1"/>
</dbReference>
<dbReference type="GO" id="GO:0005737">
    <property type="term" value="C:cytoplasm"/>
    <property type="evidence" value="ECO:0007669"/>
    <property type="project" value="UniProtKB-SubCell"/>
</dbReference>
<name>A4C072_9FLAO</name>
<dbReference type="HOGENOM" id="CLU_057180_1_1_10"/>
<dbReference type="NCBIfam" id="TIGR00152">
    <property type="entry name" value="dephospho-CoA kinase"/>
    <property type="match status" value="1"/>
</dbReference>
<dbReference type="eggNOG" id="COG0237">
    <property type="taxonomic scope" value="Bacteria"/>
</dbReference>
<comment type="pathway">
    <text evidence="5">Cofactor biosynthesis; coenzyme A biosynthesis; CoA from (R)-pantothenate: step 5/5.</text>
</comment>
<accession>A4C072</accession>
<dbReference type="Pfam" id="PF01121">
    <property type="entry name" value="CoaE"/>
    <property type="match status" value="1"/>
</dbReference>
<evidence type="ECO:0000313" key="7">
    <source>
        <dbReference type="EMBL" id="EAR12815.1"/>
    </source>
</evidence>
<keyword evidence="3 5" id="KW-0067">ATP-binding</keyword>
<dbReference type="UniPathway" id="UPA00241">
    <property type="reaction ID" value="UER00356"/>
</dbReference>
<keyword evidence="8" id="KW-1185">Reference proteome</keyword>
<evidence type="ECO:0000256" key="6">
    <source>
        <dbReference type="NCBIfam" id="TIGR00152"/>
    </source>
</evidence>
<evidence type="ECO:0000256" key="4">
    <source>
        <dbReference type="ARBA" id="ARBA00022993"/>
    </source>
</evidence>
<dbReference type="PANTHER" id="PTHR10695:SF46">
    <property type="entry name" value="BIFUNCTIONAL COENZYME A SYNTHASE-RELATED"/>
    <property type="match status" value="1"/>
</dbReference>
<sequence>MIIGLTGGIGSGKTTVAKLFEKFDKVAVYVADVEAKRIMNSCKIVQKKLIEAFGPETFLQNEINKEYLGSIVFNNRKKLDLLNRIVHPAVHKDFEGYVFKNKDKMYIVYESAILFESRKTKKFDFLISVFVAVEERIKRVVERDKTSKKAVLARVNSQWREDKKILLSNYVIYNTTLKSTEDQVQYIHNILTKKQA</sequence>
<evidence type="ECO:0000256" key="2">
    <source>
        <dbReference type="ARBA" id="ARBA00022741"/>
    </source>
</evidence>
<evidence type="ECO:0000256" key="1">
    <source>
        <dbReference type="ARBA" id="ARBA00009018"/>
    </source>
</evidence>
<dbReference type="PANTHER" id="PTHR10695">
    <property type="entry name" value="DEPHOSPHO-COA KINASE-RELATED"/>
    <property type="match status" value="1"/>
</dbReference>
<keyword evidence="2 5" id="KW-0547">Nucleotide-binding</keyword>
<gene>
    <name evidence="5" type="primary">coaE</name>
    <name evidence="7" type="ORF">PI23P_09315</name>
</gene>
<dbReference type="SUPFAM" id="SSF52540">
    <property type="entry name" value="P-loop containing nucleoside triphosphate hydrolases"/>
    <property type="match status" value="1"/>
</dbReference>
<comment type="subcellular location">
    <subcellularLocation>
        <location evidence="5">Cytoplasm</location>
    </subcellularLocation>
</comment>
<keyword evidence="5" id="KW-0808">Transferase</keyword>
<evidence type="ECO:0000313" key="8">
    <source>
        <dbReference type="Proteomes" id="UP000003053"/>
    </source>
</evidence>
<comment type="catalytic activity">
    <reaction evidence="5">
        <text>3'-dephospho-CoA + ATP = ADP + CoA + H(+)</text>
        <dbReference type="Rhea" id="RHEA:18245"/>
        <dbReference type="ChEBI" id="CHEBI:15378"/>
        <dbReference type="ChEBI" id="CHEBI:30616"/>
        <dbReference type="ChEBI" id="CHEBI:57287"/>
        <dbReference type="ChEBI" id="CHEBI:57328"/>
        <dbReference type="ChEBI" id="CHEBI:456216"/>
        <dbReference type="EC" id="2.7.1.24"/>
    </reaction>
</comment>
<dbReference type="RefSeq" id="WP_004570483.1">
    <property type="nucleotide sequence ID" value="NZ_CH724148.1"/>
</dbReference>
<keyword evidence="5" id="KW-0963">Cytoplasm</keyword>
<organism evidence="7 8">
    <name type="scientific">Polaribacter irgensii 23-P</name>
    <dbReference type="NCBI Taxonomy" id="313594"/>
    <lineage>
        <taxon>Bacteria</taxon>
        <taxon>Pseudomonadati</taxon>
        <taxon>Bacteroidota</taxon>
        <taxon>Flavobacteriia</taxon>
        <taxon>Flavobacteriales</taxon>
        <taxon>Flavobacteriaceae</taxon>
    </lineage>
</organism>
<keyword evidence="4 5" id="KW-0173">Coenzyme A biosynthesis</keyword>
<dbReference type="OrthoDB" id="9812943at2"/>
<dbReference type="GO" id="GO:0005524">
    <property type="term" value="F:ATP binding"/>
    <property type="evidence" value="ECO:0007669"/>
    <property type="project" value="UniProtKB-UniRule"/>
</dbReference>
<reference evidence="7 8" key="1">
    <citation type="submission" date="2006-02" db="EMBL/GenBank/DDBJ databases">
        <authorList>
            <person name="Murray A."/>
            <person name="Staley J."/>
            <person name="Ferriera S."/>
            <person name="Johnson J."/>
            <person name="Kravitz S."/>
            <person name="Halpern A."/>
            <person name="Remington K."/>
            <person name="Beeson K."/>
            <person name="Tran B."/>
            <person name="Rogers Y.-H."/>
            <person name="Friedman R."/>
            <person name="Venter J.C."/>
        </authorList>
    </citation>
    <scope>NUCLEOTIDE SEQUENCE [LARGE SCALE GENOMIC DNA]</scope>
    <source>
        <strain evidence="7 8">23-P</strain>
    </source>
</reference>
<evidence type="ECO:0000256" key="5">
    <source>
        <dbReference type="HAMAP-Rule" id="MF_00376"/>
    </source>
</evidence>
<protein>
    <recommendedName>
        <fullName evidence="5 6">Dephospho-CoA kinase</fullName>
        <ecNumber evidence="5 6">2.7.1.24</ecNumber>
    </recommendedName>
    <alternativeName>
        <fullName evidence="5">Dephosphocoenzyme A kinase</fullName>
    </alternativeName>
</protein>
<comment type="function">
    <text evidence="5">Catalyzes the phosphorylation of the 3'-hydroxyl group of dephosphocoenzyme A to form coenzyme A.</text>
</comment>
<dbReference type="Gene3D" id="3.40.50.300">
    <property type="entry name" value="P-loop containing nucleotide triphosphate hydrolases"/>
    <property type="match status" value="1"/>
</dbReference>
<dbReference type="EC" id="2.7.1.24" evidence="5 6"/>
<evidence type="ECO:0000256" key="3">
    <source>
        <dbReference type="ARBA" id="ARBA00022840"/>
    </source>
</evidence>
<dbReference type="Proteomes" id="UP000003053">
    <property type="component" value="Unassembled WGS sequence"/>
</dbReference>
<dbReference type="GO" id="GO:0015937">
    <property type="term" value="P:coenzyme A biosynthetic process"/>
    <property type="evidence" value="ECO:0007669"/>
    <property type="project" value="UniProtKB-UniRule"/>
</dbReference>
<dbReference type="GO" id="GO:0004140">
    <property type="term" value="F:dephospho-CoA kinase activity"/>
    <property type="evidence" value="ECO:0007669"/>
    <property type="project" value="UniProtKB-UniRule"/>
</dbReference>
<comment type="caution">
    <text evidence="7">The sequence shown here is derived from an EMBL/GenBank/DDBJ whole genome shotgun (WGS) entry which is preliminary data.</text>
</comment>
<dbReference type="HAMAP" id="MF_00376">
    <property type="entry name" value="Dephospho_CoA_kinase"/>
    <property type="match status" value="1"/>
</dbReference>